<organism evidence="1">
    <name type="scientific">marine sediment metagenome</name>
    <dbReference type="NCBI Taxonomy" id="412755"/>
    <lineage>
        <taxon>unclassified sequences</taxon>
        <taxon>metagenomes</taxon>
        <taxon>ecological metagenomes</taxon>
    </lineage>
</organism>
<name>X1E7N4_9ZZZZ</name>
<proteinExistence type="predicted"/>
<sequence length="159" mass="19318">MGTTGYLKLKRNRWLEYVITDESSSMIYNKLSGYRWVDFSGFIRVNQKKGTDYGFKHEEQSIFLGHTHIQFPLENIKSYTCYKRFEWNHLKWLKEIYPSKKRFYENNGKGIEFMEECNKLIKENKIAFDPHEEKLIWIYNPKLFKQLMKKTVPSKIRKV</sequence>
<reference evidence="1" key="1">
    <citation type="journal article" date="2014" name="Front. Microbiol.">
        <title>High frequency of phylogenetically diverse reductive dehalogenase-homologous genes in deep subseafloor sedimentary metagenomes.</title>
        <authorList>
            <person name="Kawai M."/>
            <person name="Futagami T."/>
            <person name="Toyoda A."/>
            <person name="Takaki Y."/>
            <person name="Nishi S."/>
            <person name="Hori S."/>
            <person name="Arai W."/>
            <person name="Tsubouchi T."/>
            <person name="Morono Y."/>
            <person name="Uchiyama I."/>
            <person name="Ito T."/>
            <person name="Fujiyama A."/>
            <person name="Inagaki F."/>
            <person name="Takami H."/>
        </authorList>
    </citation>
    <scope>NUCLEOTIDE SEQUENCE</scope>
    <source>
        <strain evidence="1">Expedition CK06-06</strain>
    </source>
</reference>
<comment type="caution">
    <text evidence="1">The sequence shown here is derived from an EMBL/GenBank/DDBJ whole genome shotgun (WGS) entry which is preliminary data.</text>
</comment>
<gene>
    <name evidence="1" type="ORF">S01H4_38161</name>
</gene>
<evidence type="ECO:0000313" key="1">
    <source>
        <dbReference type="EMBL" id="GAH04663.1"/>
    </source>
</evidence>
<accession>X1E7N4</accession>
<dbReference type="EMBL" id="BART01020556">
    <property type="protein sequence ID" value="GAH04663.1"/>
    <property type="molecule type" value="Genomic_DNA"/>
</dbReference>
<protein>
    <submittedName>
        <fullName evidence="1">Uncharacterized protein</fullName>
    </submittedName>
</protein>
<dbReference type="AlphaFoldDB" id="X1E7N4"/>